<dbReference type="InterPro" id="IPR004045">
    <property type="entry name" value="Glutathione_S-Trfase_N"/>
</dbReference>
<proteinExistence type="inferred from homology"/>
<dbReference type="CDD" id="cd00299">
    <property type="entry name" value="GST_C_family"/>
    <property type="match status" value="1"/>
</dbReference>
<dbReference type="Gene3D" id="3.40.50.850">
    <property type="entry name" value="Isochorismatase-like"/>
    <property type="match status" value="1"/>
</dbReference>
<evidence type="ECO:0000313" key="6">
    <source>
        <dbReference type="EMBL" id="KAE9385276.1"/>
    </source>
</evidence>
<dbReference type="InterPro" id="IPR036282">
    <property type="entry name" value="Glutathione-S-Trfase_C_sf"/>
</dbReference>
<dbReference type="PROSITE" id="PS50404">
    <property type="entry name" value="GST_NTER"/>
    <property type="match status" value="1"/>
</dbReference>
<dbReference type="CDD" id="cd00431">
    <property type="entry name" value="cysteine_hydrolases"/>
    <property type="match status" value="1"/>
</dbReference>
<dbReference type="PROSITE" id="PS50405">
    <property type="entry name" value="GST_CTER"/>
    <property type="match status" value="1"/>
</dbReference>
<dbReference type="Gene3D" id="3.40.30.10">
    <property type="entry name" value="Glutaredoxin"/>
    <property type="match status" value="1"/>
</dbReference>
<dbReference type="InterPro" id="IPR010987">
    <property type="entry name" value="Glutathione-S-Trfase_C-like"/>
</dbReference>
<gene>
    <name evidence="6" type="ORF">BT96DRAFT_1007206</name>
</gene>
<dbReference type="Pfam" id="PF13410">
    <property type="entry name" value="GST_C_2"/>
    <property type="match status" value="1"/>
</dbReference>
<dbReference type="Proteomes" id="UP000799118">
    <property type="component" value="Unassembled WGS sequence"/>
</dbReference>
<organism evidence="6 7">
    <name type="scientific">Gymnopus androsaceus JB14</name>
    <dbReference type="NCBI Taxonomy" id="1447944"/>
    <lineage>
        <taxon>Eukaryota</taxon>
        <taxon>Fungi</taxon>
        <taxon>Dikarya</taxon>
        <taxon>Basidiomycota</taxon>
        <taxon>Agaricomycotina</taxon>
        <taxon>Agaricomycetes</taxon>
        <taxon>Agaricomycetidae</taxon>
        <taxon>Agaricales</taxon>
        <taxon>Marasmiineae</taxon>
        <taxon>Omphalotaceae</taxon>
        <taxon>Gymnopus</taxon>
    </lineage>
</organism>
<evidence type="ECO:0000256" key="3">
    <source>
        <dbReference type="SAM" id="MobiDB-lite"/>
    </source>
</evidence>
<dbReference type="InterPro" id="IPR000868">
    <property type="entry name" value="Isochorismatase-like_dom"/>
</dbReference>
<dbReference type="InterPro" id="IPR036249">
    <property type="entry name" value="Thioredoxin-like_sf"/>
</dbReference>
<keyword evidence="2 6" id="KW-0378">Hydrolase</keyword>
<keyword evidence="7" id="KW-1185">Reference proteome</keyword>
<evidence type="ECO:0000259" key="4">
    <source>
        <dbReference type="PROSITE" id="PS50404"/>
    </source>
</evidence>
<feature type="compositionally biased region" description="Low complexity" evidence="3">
    <location>
        <begin position="312"/>
        <end position="333"/>
    </location>
</feature>
<accession>A0A6A4GI99</accession>
<feature type="domain" description="GST C-terminal" evidence="5">
    <location>
        <begin position="333"/>
        <end position="519"/>
    </location>
</feature>
<dbReference type="PANTHER" id="PTHR43540">
    <property type="entry name" value="PEROXYUREIDOACRYLATE/UREIDOACRYLATE AMIDOHYDROLASE-RELATED"/>
    <property type="match status" value="1"/>
</dbReference>
<dbReference type="EMBL" id="ML770007">
    <property type="protein sequence ID" value="KAE9385276.1"/>
    <property type="molecule type" value="Genomic_DNA"/>
</dbReference>
<reference evidence="6" key="1">
    <citation type="journal article" date="2019" name="Environ. Microbiol.">
        <title>Fungal ecological strategies reflected in gene transcription - a case study of two litter decomposers.</title>
        <authorList>
            <person name="Barbi F."/>
            <person name="Kohler A."/>
            <person name="Barry K."/>
            <person name="Baskaran P."/>
            <person name="Daum C."/>
            <person name="Fauchery L."/>
            <person name="Ihrmark K."/>
            <person name="Kuo A."/>
            <person name="LaButti K."/>
            <person name="Lipzen A."/>
            <person name="Morin E."/>
            <person name="Grigoriev I.V."/>
            <person name="Henrissat B."/>
            <person name="Lindahl B."/>
            <person name="Martin F."/>
        </authorList>
    </citation>
    <scope>NUCLEOTIDE SEQUENCE</scope>
    <source>
        <strain evidence="6">JB14</strain>
    </source>
</reference>
<dbReference type="GO" id="GO:0016787">
    <property type="term" value="F:hydrolase activity"/>
    <property type="evidence" value="ECO:0007669"/>
    <property type="project" value="UniProtKB-KW"/>
</dbReference>
<dbReference type="PANTHER" id="PTHR43540:SF1">
    <property type="entry name" value="ISOCHORISMATASE HYDROLASE"/>
    <property type="match status" value="1"/>
</dbReference>
<evidence type="ECO:0000256" key="1">
    <source>
        <dbReference type="ARBA" id="ARBA00006336"/>
    </source>
</evidence>
<dbReference type="Gene3D" id="1.20.1050.10">
    <property type="match status" value="1"/>
</dbReference>
<dbReference type="CDD" id="cd00570">
    <property type="entry name" value="GST_N_family"/>
    <property type="match status" value="1"/>
</dbReference>
<feature type="region of interest" description="Disordered" evidence="3">
    <location>
        <begin position="309"/>
        <end position="333"/>
    </location>
</feature>
<evidence type="ECO:0000259" key="5">
    <source>
        <dbReference type="PROSITE" id="PS50405"/>
    </source>
</evidence>
<evidence type="ECO:0000313" key="7">
    <source>
        <dbReference type="Proteomes" id="UP000799118"/>
    </source>
</evidence>
<dbReference type="Pfam" id="PF13417">
    <property type="entry name" value="GST_N_3"/>
    <property type="match status" value="1"/>
</dbReference>
<evidence type="ECO:0000256" key="2">
    <source>
        <dbReference type="ARBA" id="ARBA00022801"/>
    </source>
</evidence>
<dbReference type="SUPFAM" id="SSF52833">
    <property type="entry name" value="Thioredoxin-like"/>
    <property type="match status" value="1"/>
</dbReference>
<comment type="similarity">
    <text evidence="1">Belongs to the isochorismatase family.</text>
</comment>
<name>A0A6A4GI99_9AGAR</name>
<dbReference type="InterPro" id="IPR050272">
    <property type="entry name" value="Isochorismatase-like_hydrls"/>
</dbReference>
<dbReference type="AlphaFoldDB" id="A0A6A4GI99"/>
<dbReference type="SUPFAM" id="SSF47616">
    <property type="entry name" value="GST C-terminal domain-like"/>
    <property type="match status" value="1"/>
</dbReference>
<protein>
    <submittedName>
        <fullName evidence="6">Isochorismatase hydrolase</fullName>
    </submittedName>
</protein>
<dbReference type="InterPro" id="IPR036380">
    <property type="entry name" value="Isochorismatase-like_sf"/>
</dbReference>
<dbReference type="OrthoDB" id="1739143at2759"/>
<dbReference type="SUPFAM" id="SSF52499">
    <property type="entry name" value="Isochorismatase-like hydrolases"/>
    <property type="match status" value="1"/>
</dbReference>
<sequence length="519" mass="57326">MKPKAALILIDLQNEFLHPSGSFPILPDSQELLLSGLKGLVNSFRENKGLVIWVKSIYDAPKPESEKNLTKPKSFVDRTAFLLSSTHTGPNPCCTEGSFGAEIFAPISEELMNPQLDRIIIKHHYSAFKDTDLLQVLQAYGADSAELELYFAGLLSGTCVLASILDAARSTAAESFRLYAITDCLGYRRADSHQKALGKMEGAGVTLLESTQVLVTPKPPSLTIPKLYYVNGSIPSWRVQMALYEKGIPCHQIRMNVMSTPKPTRMPFFLSLNHRGKTPVFIDSDADKTTINESLAILLYLETYYTSPPPSSSGSSSSSSTSNPPSLLPPLSNRPSRAKVLRLIQETENLHYAYDALEEGFYEARDKDLDNNRESGVDSDSDMDHFVRNVRPGLLDALYRELDFWEVYASASPPDTSTSPSAETQNQKYIAGATDFSLADCAFYPILAYMRRRGFEFEICDGTGAGGGGDGTGKEDFGGRYPNLKKYYEAVWERESAKLAQPEGWAYGRCGQVNVFVGR</sequence>
<feature type="domain" description="GST N-terminal" evidence="4">
    <location>
        <begin position="223"/>
        <end position="309"/>
    </location>
</feature>
<dbReference type="Pfam" id="PF00857">
    <property type="entry name" value="Isochorismatase"/>
    <property type="match status" value="1"/>
</dbReference>